<dbReference type="AlphaFoldDB" id="A0A931IZ28"/>
<evidence type="ECO:0000313" key="2">
    <source>
        <dbReference type="Proteomes" id="UP000620139"/>
    </source>
</evidence>
<organism evidence="1 2">
    <name type="scientific">Inhella gelatinilytica</name>
    <dbReference type="NCBI Taxonomy" id="2795030"/>
    <lineage>
        <taxon>Bacteria</taxon>
        <taxon>Pseudomonadati</taxon>
        <taxon>Pseudomonadota</taxon>
        <taxon>Betaproteobacteria</taxon>
        <taxon>Burkholderiales</taxon>
        <taxon>Sphaerotilaceae</taxon>
        <taxon>Inhella</taxon>
    </lineage>
</organism>
<dbReference type="RefSeq" id="WP_198101363.1">
    <property type="nucleotide sequence ID" value="NZ_JAEDAL010000007.1"/>
</dbReference>
<dbReference type="EMBL" id="JAEDAL010000007">
    <property type="protein sequence ID" value="MBH9553739.1"/>
    <property type="molecule type" value="Genomic_DNA"/>
</dbReference>
<proteinExistence type="predicted"/>
<gene>
    <name evidence="1" type="ORF">I7X43_12885</name>
</gene>
<reference evidence="1" key="1">
    <citation type="submission" date="2020-12" db="EMBL/GenBank/DDBJ databases">
        <title>The genome sequence of Inhella sp. 4Y17.</title>
        <authorList>
            <person name="Liu Y."/>
        </authorList>
    </citation>
    <scope>NUCLEOTIDE SEQUENCE</scope>
    <source>
        <strain evidence="1">4Y10</strain>
    </source>
</reference>
<accession>A0A931IZ28</accession>
<keyword evidence="2" id="KW-1185">Reference proteome</keyword>
<protein>
    <submittedName>
        <fullName evidence="1">Uncharacterized protein</fullName>
    </submittedName>
</protein>
<sequence length="244" mass="27479">MFDQVKHWMKQRANAAAWKGIAEWASSRSARFVQTQEADGFLIDQPQHALGHLRVEWGPSQRGYISGQEMRVRWELKLNPELQLMVIERELRDRLERAVFDAFTDTLQTRIETDTPEEMRWLVMFAQWDQWKSKLARARFSACAAAKEVAAAWLDGALTDALAHASQDLVPAGTPFVLQVQRGNLYLRMPVAEPTLDQIKAFVGLAEVAAKEAKRVDQLISEGVSWAQSGVSGWQSSLNAVDAS</sequence>
<comment type="caution">
    <text evidence="1">The sequence shown here is derived from an EMBL/GenBank/DDBJ whole genome shotgun (WGS) entry which is preliminary data.</text>
</comment>
<dbReference type="Proteomes" id="UP000620139">
    <property type="component" value="Unassembled WGS sequence"/>
</dbReference>
<evidence type="ECO:0000313" key="1">
    <source>
        <dbReference type="EMBL" id="MBH9553739.1"/>
    </source>
</evidence>
<name>A0A931IZ28_9BURK</name>